<protein>
    <submittedName>
        <fullName evidence="5">DNA-binding LacI/PurR family transcriptional regulator</fullName>
    </submittedName>
</protein>
<dbReference type="Pfam" id="PF00356">
    <property type="entry name" value="LacI"/>
    <property type="match status" value="1"/>
</dbReference>
<gene>
    <name evidence="5" type="ORF">BKA10_003031</name>
</gene>
<dbReference type="CDD" id="cd06267">
    <property type="entry name" value="PBP1_LacI_sugar_binding-like"/>
    <property type="match status" value="1"/>
</dbReference>
<organism evidence="5 6">
    <name type="scientific">Microbacterium invictum</name>
    <dbReference type="NCBI Taxonomy" id="515415"/>
    <lineage>
        <taxon>Bacteria</taxon>
        <taxon>Bacillati</taxon>
        <taxon>Actinomycetota</taxon>
        <taxon>Actinomycetes</taxon>
        <taxon>Micrococcales</taxon>
        <taxon>Microbacteriaceae</taxon>
        <taxon>Microbacterium</taxon>
    </lineage>
</organism>
<dbReference type="Proteomes" id="UP000549113">
    <property type="component" value="Unassembled WGS sequence"/>
</dbReference>
<dbReference type="PANTHER" id="PTHR30146:SF153">
    <property type="entry name" value="LACTOSE OPERON REPRESSOR"/>
    <property type="match status" value="1"/>
</dbReference>
<name>A0AA40SS57_9MICO</name>
<dbReference type="EMBL" id="JACIFH010000001">
    <property type="protein sequence ID" value="MBB4141237.1"/>
    <property type="molecule type" value="Genomic_DNA"/>
</dbReference>
<dbReference type="Gene3D" id="1.10.260.40">
    <property type="entry name" value="lambda repressor-like DNA-binding domains"/>
    <property type="match status" value="1"/>
</dbReference>
<evidence type="ECO:0000256" key="2">
    <source>
        <dbReference type="ARBA" id="ARBA00023125"/>
    </source>
</evidence>
<dbReference type="SUPFAM" id="SSF53822">
    <property type="entry name" value="Periplasmic binding protein-like I"/>
    <property type="match status" value="1"/>
</dbReference>
<dbReference type="CDD" id="cd01392">
    <property type="entry name" value="HTH_LacI"/>
    <property type="match status" value="1"/>
</dbReference>
<evidence type="ECO:0000313" key="6">
    <source>
        <dbReference type="Proteomes" id="UP000549113"/>
    </source>
</evidence>
<comment type="caution">
    <text evidence="5">The sequence shown here is derived from an EMBL/GenBank/DDBJ whole genome shotgun (WGS) entry which is preliminary data.</text>
</comment>
<dbReference type="InterPro" id="IPR028082">
    <property type="entry name" value="Peripla_BP_I"/>
</dbReference>
<dbReference type="InterPro" id="IPR000843">
    <property type="entry name" value="HTH_LacI"/>
</dbReference>
<keyword evidence="3" id="KW-0804">Transcription</keyword>
<dbReference type="SUPFAM" id="SSF47413">
    <property type="entry name" value="lambda repressor-like DNA-binding domains"/>
    <property type="match status" value="1"/>
</dbReference>
<dbReference type="AlphaFoldDB" id="A0AA40SS57"/>
<dbReference type="PROSITE" id="PS50932">
    <property type="entry name" value="HTH_LACI_2"/>
    <property type="match status" value="1"/>
</dbReference>
<evidence type="ECO:0000256" key="3">
    <source>
        <dbReference type="ARBA" id="ARBA00023163"/>
    </source>
</evidence>
<dbReference type="GO" id="GO:0003700">
    <property type="term" value="F:DNA-binding transcription factor activity"/>
    <property type="evidence" value="ECO:0007669"/>
    <property type="project" value="TreeGrafter"/>
</dbReference>
<dbReference type="PANTHER" id="PTHR30146">
    <property type="entry name" value="LACI-RELATED TRANSCRIPTIONAL REPRESSOR"/>
    <property type="match status" value="1"/>
</dbReference>
<dbReference type="InterPro" id="IPR010982">
    <property type="entry name" value="Lambda_DNA-bd_dom_sf"/>
</dbReference>
<evidence type="ECO:0000259" key="4">
    <source>
        <dbReference type="PROSITE" id="PS50932"/>
    </source>
</evidence>
<accession>A0AA40SS57</accession>
<proteinExistence type="predicted"/>
<keyword evidence="2 5" id="KW-0238">DNA-binding</keyword>
<dbReference type="Gene3D" id="3.40.50.2300">
    <property type="match status" value="2"/>
</dbReference>
<dbReference type="SMART" id="SM00354">
    <property type="entry name" value="HTH_LACI"/>
    <property type="match status" value="1"/>
</dbReference>
<keyword evidence="6" id="KW-1185">Reference proteome</keyword>
<dbReference type="Pfam" id="PF13377">
    <property type="entry name" value="Peripla_BP_3"/>
    <property type="match status" value="1"/>
</dbReference>
<evidence type="ECO:0000256" key="1">
    <source>
        <dbReference type="ARBA" id="ARBA00023015"/>
    </source>
</evidence>
<feature type="domain" description="HTH lacI-type" evidence="4">
    <location>
        <begin position="39"/>
        <end position="94"/>
    </location>
</feature>
<sequence>MTALSRVNAHWTTSDYHVSRRGIPAVSVKWDGEGSEVNATSADVARHAGVSRATVSQVLNGYADRFAPETAAKVYASAEELGYEPSAAGRTLRRGSSDFVVALLPHTTFGGHLQDLFEQMSVALADHGYTLVLRIAGAATATLDRLVAGMKPAAVWSFAPFTDDERAVLDRRGVLAIDPPSVTQVDHNRAIGQLQARTLIEHGYRRLAFAHLQDERHDPFGFAREDGVREVARQHGLDEIDVTNVALDLDSAVRALDGLSAPGVAVAAYNDDVAMALLSAARLRELEVPRDLAVIGMDRTDLSRIAVPRLTTIEYDIVAASEAGTASLLQALGAGAPQPAAAPAVLHLIEGETI</sequence>
<evidence type="ECO:0000313" key="5">
    <source>
        <dbReference type="EMBL" id="MBB4141237.1"/>
    </source>
</evidence>
<reference evidence="5 6" key="1">
    <citation type="submission" date="2020-08" db="EMBL/GenBank/DDBJ databases">
        <title>Sequencing the genomes of 1000 actinobacteria strains.</title>
        <authorList>
            <person name="Klenk H.-P."/>
        </authorList>
    </citation>
    <scope>NUCLEOTIDE SEQUENCE [LARGE SCALE GENOMIC DNA]</scope>
    <source>
        <strain evidence="5 6">DSM 19600</strain>
    </source>
</reference>
<dbReference type="RefSeq" id="WP_183500735.1">
    <property type="nucleotide sequence ID" value="NZ_BAABCO010000003.1"/>
</dbReference>
<dbReference type="GO" id="GO:0000976">
    <property type="term" value="F:transcription cis-regulatory region binding"/>
    <property type="evidence" value="ECO:0007669"/>
    <property type="project" value="TreeGrafter"/>
</dbReference>
<keyword evidence="1" id="KW-0805">Transcription regulation</keyword>
<dbReference type="InterPro" id="IPR046335">
    <property type="entry name" value="LacI/GalR-like_sensor"/>
</dbReference>